<evidence type="ECO:0000313" key="5">
    <source>
        <dbReference type="Proteomes" id="UP000255103"/>
    </source>
</evidence>
<dbReference type="Proteomes" id="UP000255103">
    <property type="component" value="Unassembled WGS sequence"/>
</dbReference>
<keyword evidence="4" id="KW-0449">Lipoprotein</keyword>
<feature type="chain" id="PRO_5044586315" evidence="2">
    <location>
        <begin position="19"/>
        <end position="236"/>
    </location>
</feature>
<reference evidence="5 6" key="1">
    <citation type="submission" date="2018-06" db="EMBL/GenBank/DDBJ databases">
        <authorList>
            <consortium name="Pathogen Informatics"/>
            <person name="Doyle S."/>
        </authorList>
    </citation>
    <scope>NUCLEOTIDE SEQUENCE [LARGE SCALE GENOMIC DNA]</scope>
    <source>
        <strain evidence="4 5">NCTC12219</strain>
        <strain evidence="3 6">NCTC12221</strain>
    </source>
</reference>
<evidence type="ECO:0000313" key="6">
    <source>
        <dbReference type="Proteomes" id="UP000255335"/>
    </source>
</evidence>
<dbReference type="EMBL" id="UGHX01000001">
    <property type="protein sequence ID" value="STP10274.1"/>
    <property type="molecule type" value="Genomic_DNA"/>
</dbReference>
<feature type="compositionally biased region" description="Polar residues" evidence="1">
    <location>
        <begin position="114"/>
        <end position="124"/>
    </location>
</feature>
<name>A0A377JR23_9HELI</name>
<proteinExistence type="predicted"/>
<feature type="signal peptide" evidence="2">
    <location>
        <begin position="1"/>
        <end position="18"/>
    </location>
</feature>
<evidence type="ECO:0000256" key="2">
    <source>
        <dbReference type="SAM" id="SignalP"/>
    </source>
</evidence>
<gene>
    <name evidence="4" type="ORF">NCTC12219_00128</name>
    <name evidence="3" type="ORF">NCTC12221_00201</name>
</gene>
<evidence type="ECO:0000313" key="4">
    <source>
        <dbReference type="EMBL" id="STP10274.1"/>
    </source>
</evidence>
<organism evidence="4 5">
    <name type="scientific">Helicobacter cinaedi</name>
    <dbReference type="NCBI Taxonomy" id="213"/>
    <lineage>
        <taxon>Bacteria</taxon>
        <taxon>Pseudomonadati</taxon>
        <taxon>Campylobacterota</taxon>
        <taxon>Epsilonproteobacteria</taxon>
        <taxon>Campylobacterales</taxon>
        <taxon>Helicobacteraceae</taxon>
        <taxon>Helicobacter</taxon>
    </lineage>
</organism>
<feature type="region of interest" description="Disordered" evidence="1">
    <location>
        <begin position="96"/>
        <end position="124"/>
    </location>
</feature>
<evidence type="ECO:0000256" key="1">
    <source>
        <dbReference type="SAM" id="MobiDB-lite"/>
    </source>
</evidence>
<dbReference type="Proteomes" id="UP000255335">
    <property type="component" value="Unassembled WGS sequence"/>
</dbReference>
<keyword evidence="2" id="KW-0732">Signal</keyword>
<dbReference type="RefSeq" id="WP_115025612.1">
    <property type="nucleotide sequence ID" value="NZ_AP025196.1"/>
</dbReference>
<evidence type="ECO:0000313" key="3">
    <source>
        <dbReference type="EMBL" id="STP08783.1"/>
    </source>
</evidence>
<feature type="compositionally biased region" description="Basic and acidic residues" evidence="1">
    <location>
        <begin position="96"/>
        <end position="111"/>
    </location>
</feature>
<accession>A0A377JR23</accession>
<dbReference type="EMBL" id="UGHZ01000001">
    <property type="protein sequence ID" value="STP08783.1"/>
    <property type="molecule type" value="Genomic_DNA"/>
</dbReference>
<dbReference type="AlphaFoldDB" id="A0A377JR23"/>
<protein>
    <submittedName>
        <fullName evidence="4">Lipoprotein</fullName>
    </submittedName>
</protein>
<sequence>MKNGLLKSSIVASFAVFALSGCGDLLNVGDAGGANNGLIPPSASNQPMYAPIQAPTYPPMPGYNTNPNLISKPTSGNQKINTLVVEKVEVPGLNKDNLEPKFDRDRDEYIGRGDTSNIPNSPMLTPENEITLSAVGIGVSPENSLSPSQAFAMAKRAAIVDAYRQIGEKMYGIRVNAQDTVRDMMLQSSTVKTKVQALIRNAEVLETVYKDGLCQVNMELKLDGRIWHKILSNARA</sequence>
<dbReference type="PROSITE" id="PS51257">
    <property type="entry name" value="PROKAR_LIPOPROTEIN"/>
    <property type="match status" value="1"/>
</dbReference>